<gene>
    <name evidence="1" type="ORF">GCM10025866_33530</name>
</gene>
<organism evidence="1 2">
    <name type="scientific">Naasia aerilata</name>
    <dbReference type="NCBI Taxonomy" id="1162966"/>
    <lineage>
        <taxon>Bacteria</taxon>
        <taxon>Bacillati</taxon>
        <taxon>Actinomycetota</taxon>
        <taxon>Actinomycetes</taxon>
        <taxon>Micrococcales</taxon>
        <taxon>Microbacteriaceae</taxon>
        <taxon>Naasia</taxon>
    </lineage>
</organism>
<name>A0ABN6XR24_9MICO</name>
<dbReference type="EMBL" id="AP027731">
    <property type="protein sequence ID" value="BDZ47444.1"/>
    <property type="molecule type" value="Genomic_DNA"/>
</dbReference>
<dbReference type="Gene3D" id="2.60.20.10">
    <property type="entry name" value="Crystallins"/>
    <property type="match status" value="1"/>
</dbReference>
<protein>
    <submittedName>
        <fullName evidence="1">Uncharacterized protein</fullName>
    </submittedName>
</protein>
<evidence type="ECO:0000313" key="1">
    <source>
        <dbReference type="EMBL" id="BDZ47444.1"/>
    </source>
</evidence>
<dbReference type="RefSeq" id="WP_286277365.1">
    <property type="nucleotide sequence ID" value="NZ_AP027731.1"/>
</dbReference>
<keyword evidence="2" id="KW-1185">Reference proteome</keyword>
<proteinExistence type="predicted"/>
<sequence length="191" mass="19439">MLLLTAGTAATPTSAASLGGPYCAIGADPMVKGQAQPVDVDCFATQEAVWEFVTGTPLPADGAPSRSDVSEYNASVLDSSSVAAVGGADSVSVAAAQVVLGAEFQDINLTGPNLYLYASSGSGCGSGATYGFPNLSNWGWNDRVSSATAYAGCRSQHYADDVYRGASVTCSPTCWSMPTLNDAATSIVFRP</sequence>
<evidence type="ECO:0000313" key="2">
    <source>
        <dbReference type="Proteomes" id="UP001321498"/>
    </source>
</evidence>
<accession>A0ABN6XR24</accession>
<reference evidence="2" key="1">
    <citation type="journal article" date="2019" name="Int. J. Syst. Evol. Microbiol.">
        <title>The Global Catalogue of Microorganisms (GCM) 10K type strain sequencing project: providing services to taxonomists for standard genome sequencing and annotation.</title>
        <authorList>
            <consortium name="The Broad Institute Genomics Platform"/>
            <consortium name="The Broad Institute Genome Sequencing Center for Infectious Disease"/>
            <person name="Wu L."/>
            <person name="Ma J."/>
        </authorList>
    </citation>
    <scope>NUCLEOTIDE SEQUENCE [LARGE SCALE GENOMIC DNA]</scope>
    <source>
        <strain evidence="2">NBRC 108725</strain>
    </source>
</reference>
<dbReference type="Proteomes" id="UP001321498">
    <property type="component" value="Chromosome"/>
</dbReference>